<protein>
    <recommendedName>
        <fullName evidence="1">Chaperone DnaJ C-terminal domain-containing protein</fullName>
    </recommendedName>
</protein>
<dbReference type="Gene3D" id="2.60.260.20">
    <property type="entry name" value="Urease metallochaperone UreE, N-terminal domain"/>
    <property type="match status" value="1"/>
</dbReference>
<reference evidence="2" key="1">
    <citation type="submission" date="2014-12" db="EMBL/GenBank/DDBJ databases">
        <title>Insight into the proteome of Arion vulgaris.</title>
        <authorList>
            <person name="Aradska J."/>
            <person name="Bulat T."/>
            <person name="Smidak R."/>
            <person name="Sarate P."/>
            <person name="Gangsoo J."/>
            <person name="Sialana F."/>
            <person name="Bilban M."/>
            <person name="Lubec G."/>
        </authorList>
    </citation>
    <scope>NUCLEOTIDE SEQUENCE</scope>
    <source>
        <tissue evidence="2">Skin</tissue>
    </source>
</reference>
<accession>A0A0B6YL16</accession>
<dbReference type="EMBL" id="HACG01010029">
    <property type="protein sequence ID" value="CEK56894.1"/>
    <property type="molecule type" value="Transcribed_RNA"/>
</dbReference>
<dbReference type="Pfam" id="PF01556">
    <property type="entry name" value="DnaJ_C"/>
    <property type="match status" value="1"/>
</dbReference>
<dbReference type="SUPFAM" id="SSF49493">
    <property type="entry name" value="HSP40/DnaJ peptide-binding domain"/>
    <property type="match status" value="1"/>
</dbReference>
<name>A0A0B6YL16_9EUPU</name>
<dbReference type="GO" id="GO:0006457">
    <property type="term" value="P:protein folding"/>
    <property type="evidence" value="ECO:0007669"/>
    <property type="project" value="InterPro"/>
</dbReference>
<feature type="domain" description="Chaperone DnaJ C-terminal" evidence="1">
    <location>
        <begin position="17"/>
        <end position="86"/>
    </location>
</feature>
<dbReference type="AlphaFoldDB" id="A0A0B6YL16"/>
<proteinExistence type="predicted"/>
<gene>
    <name evidence="2" type="primary">ORF28781</name>
</gene>
<organism evidence="2">
    <name type="scientific">Arion vulgaris</name>
    <dbReference type="NCBI Taxonomy" id="1028688"/>
    <lineage>
        <taxon>Eukaryota</taxon>
        <taxon>Metazoa</taxon>
        <taxon>Spiralia</taxon>
        <taxon>Lophotrochozoa</taxon>
        <taxon>Mollusca</taxon>
        <taxon>Gastropoda</taxon>
        <taxon>Heterobranchia</taxon>
        <taxon>Euthyneura</taxon>
        <taxon>Panpulmonata</taxon>
        <taxon>Eupulmonata</taxon>
        <taxon>Stylommatophora</taxon>
        <taxon>Helicina</taxon>
        <taxon>Arionoidea</taxon>
        <taxon>Arionidae</taxon>
        <taxon>Arion</taxon>
    </lineage>
</organism>
<feature type="non-terminal residue" evidence="2">
    <location>
        <position position="1"/>
    </location>
</feature>
<dbReference type="PANTHER" id="PTHR43888">
    <property type="entry name" value="DNAJ-LIKE-2, ISOFORM A-RELATED"/>
    <property type="match status" value="1"/>
</dbReference>
<dbReference type="InterPro" id="IPR008971">
    <property type="entry name" value="HSP40/DnaJ_pept-bd"/>
</dbReference>
<dbReference type="InterPro" id="IPR044713">
    <property type="entry name" value="DNJA1/2-like"/>
</dbReference>
<sequence length="86" mass="9453">CAKAGDECKTCSGDKVVPEEKIITVNINPGVTHEQIFSFEGAGNQFPDSEAADVKIVVSVKRHDKFKRQGNNLIFEKKITLTESLC</sequence>
<dbReference type="GO" id="GO:0051082">
    <property type="term" value="F:unfolded protein binding"/>
    <property type="evidence" value="ECO:0007669"/>
    <property type="project" value="InterPro"/>
</dbReference>
<evidence type="ECO:0000313" key="2">
    <source>
        <dbReference type="EMBL" id="CEK56894.1"/>
    </source>
</evidence>
<evidence type="ECO:0000259" key="1">
    <source>
        <dbReference type="Pfam" id="PF01556"/>
    </source>
</evidence>
<dbReference type="GO" id="GO:0030544">
    <property type="term" value="F:Hsp70 protein binding"/>
    <property type="evidence" value="ECO:0007669"/>
    <property type="project" value="InterPro"/>
</dbReference>
<feature type="non-terminal residue" evidence="2">
    <location>
        <position position="86"/>
    </location>
</feature>
<dbReference type="InterPro" id="IPR002939">
    <property type="entry name" value="DnaJ_C"/>
</dbReference>